<name>A0AAV4DAJ3_9GAST</name>
<dbReference type="Proteomes" id="UP000735302">
    <property type="component" value="Unassembled WGS sequence"/>
</dbReference>
<evidence type="ECO:0000313" key="2">
    <source>
        <dbReference type="Proteomes" id="UP000735302"/>
    </source>
</evidence>
<evidence type="ECO:0000313" key="1">
    <source>
        <dbReference type="EMBL" id="GFO40965.1"/>
    </source>
</evidence>
<proteinExistence type="predicted"/>
<keyword evidence="2" id="KW-1185">Reference proteome</keyword>
<sequence>MKWGIRNVFKIPFNGGRITKIPSQGLLRSRANSFTFLQLQYHPSAFFLKQDSTKAHHEMKLRHVVLNFKVPRPEKESLAAYQSEFRSRLKANPQLWTDYQERQKVFMKRYLHTLSDEQKRARREIKVQRQKKRW</sequence>
<protein>
    <submittedName>
        <fullName evidence="1">Uncharacterized protein</fullName>
    </submittedName>
</protein>
<accession>A0AAV4DAJ3</accession>
<comment type="caution">
    <text evidence="1">The sequence shown here is derived from an EMBL/GenBank/DDBJ whole genome shotgun (WGS) entry which is preliminary data.</text>
</comment>
<gene>
    <name evidence="1" type="ORF">PoB_006747000</name>
</gene>
<organism evidence="1 2">
    <name type="scientific">Plakobranchus ocellatus</name>
    <dbReference type="NCBI Taxonomy" id="259542"/>
    <lineage>
        <taxon>Eukaryota</taxon>
        <taxon>Metazoa</taxon>
        <taxon>Spiralia</taxon>
        <taxon>Lophotrochozoa</taxon>
        <taxon>Mollusca</taxon>
        <taxon>Gastropoda</taxon>
        <taxon>Heterobranchia</taxon>
        <taxon>Euthyneura</taxon>
        <taxon>Panpulmonata</taxon>
        <taxon>Sacoglossa</taxon>
        <taxon>Placobranchoidea</taxon>
        <taxon>Plakobranchidae</taxon>
        <taxon>Plakobranchus</taxon>
    </lineage>
</organism>
<dbReference type="EMBL" id="BLXT01007646">
    <property type="protein sequence ID" value="GFO40965.1"/>
    <property type="molecule type" value="Genomic_DNA"/>
</dbReference>
<reference evidence="1 2" key="1">
    <citation type="journal article" date="2021" name="Elife">
        <title>Chloroplast acquisition without the gene transfer in kleptoplastic sea slugs, Plakobranchus ocellatus.</title>
        <authorList>
            <person name="Maeda T."/>
            <person name="Takahashi S."/>
            <person name="Yoshida T."/>
            <person name="Shimamura S."/>
            <person name="Takaki Y."/>
            <person name="Nagai Y."/>
            <person name="Toyoda A."/>
            <person name="Suzuki Y."/>
            <person name="Arimoto A."/>
            <person name="Ishii H."/>
            <person name="Satoh N."/>
            <person name="Nishiyama T."/>
            <person name="Hasebe M."/>
            <person name="Maruyama T."/>
            <person name="Minagawa J."/>
            <person name="Obokata J."/>
            <person name="Shigenobu S."/>
        </authorList>
    </citation>
    <scope>NUCLEOTIDE SEQUENCE [LARGE SCALE GENOMIC DNA]</scope>
</reference>
<dbReference type="AlphaFoldDB" id="A0AAV4DAJ3"/>